<accession>A0ABR2KGN3</accession>
<evidence type="ECO:0000313" key="2">
    <source>
        <dbReference type="Proteomes" id="UP001470230"/>
    </source>
</evidence>
<reference evidence="1 2" key="1">
    <citation type="submission" date="2024-04" db="EMBL/GenBank/DDBJ databases">
        <title>Tritrichomonas musculus Genome.</title>
        <authorList>
            <person name="Alves-Ferreira E."/>
            <person name="Grigg M."/>
            <person name="Lorenzi H."/>
            <person name="Galac M."/>
        </authorList>
    </citation>
    <scope>NUCLEOTIDE SEQUENCE [LARGE SCALE GENOMIC DNA]</scope>
    <source>
        <strain evidence="1 2">EAF2021</strain>
    </source>
</reference>
<protein>
    <recommendedName>
        <fullName evidence="3">Secreted protein</fullName>
    </recommendedName>
</protein>
<keyword evidence="2" id="KW-1185">Reference proteome</keyword>
<dbReference type="SUPFAM" id="SSF49785">
    <property type="entry name" value="Galactose-binding domain-like"/>
    <property type="match status" value="1"/>
</dbReference>
<comment type="caution">
    <text evidence="1">The sequence shown here is derived from an EMBL/GenBank/DDBJ whole genome shotgun (WGS) entry which is preliminary data.</text>
</comment>
<dbReference type="EMBL" id="JAPFFF010000005">
    <property type="protein sequence ID" value="KAK8889190.1"/>
    <property type="molecule type" value="Genomic_DNA"/>
</dbReference>
<dbReference type="Proteomes" id="UP001470230">
    <property type="component" value="Unassembled WGS sequence"/>
</dbReference>
<gene>
    <name evidence="1" type="ORF">M9Y10_033935</name>
</gene>
<proteinExistence type="predicted"/>
<dbReference type="Gene3D" id="2.60.120.260">
    <property type="entry name" value="Galactose-binding domain-like"/>
    <property type="match status" value="1"/>
</dbReference>
<sequence>MSRRIQQMVRIILSFPSISTVVNSYTTWLQYDSKDKKIRPTSCSIKTRNDSDNDNPLNWCIEVSNTGNKNDWKTIDSCKDVKTVSKRDQSDTFLIGTKLLSNESYRFIRLRCTGYTSNSCGYFANFIP</sequence>
<organism evidence="1 2">
    <name type="scientific">Tritrichomonas musculus</name>
    <dbReference type="NCBI Taxonomy" id="1915356"/>
    <lineage>
        <taxon>Eukaryota</taxon>
        <taxon>Metamonada</taxon>
        <taxon>Parabasalia</taxon>
        <taxon>Tritrichomonadida</taxon>
        <taxon>Tritrichomonadidae</taxon>
        <taxon>Tritrichomonas</taxon>
    </lineage>
</organism>
<evidence type="ECO:0008006" key="3">
    <source>
        <dbReference type="Google" id="ProtNLM"/>
    </source>
</evidence>
<name>A0ABR2KGN3_9EUKA</name>
<dbReference type="InterPro" id="IPR008979">
    <property type="entry name" value="Galactose-bd-like_sf"/>
</dbReference>
<evidence type="ECO:0000313" key="1">
    <source>
        <dbReference type="EMBL" id="KAK8889190.1"/>
    </source>
</evidence>